<protein>
    <recommendedName>
        <fullName evidence="4">O-antigen polysaccharide polymerase Wzy</fullName>
    </recommendedName>
</protein>
<feature type="transmembrane region" description="Helical" evidence="1">
    <location>
        <begin position="229"/>
        <end position="247"/>
    </location>
</feature>
<feature type="transmembrane region" description="Helical" evidence="1">
    <location>
        <begin position="57"/>
        <end position="75"/>
    </location>
</feature>
<sequence>MNGIKFKVLILAIILVLTQGLLDRLFFVSDIIGYIIDAVVLLAVVFYFRYSFKVPGAKFFLLFLVICFYIGFVNNNSVVETFLYLRYLIFTYLLFNQLYVSPLSIKQWNLLLKLLVVMIVLQGLGSAFNVFILQQRVEGYVGLMSSVGGTTATAFPVLISVMVSTYFLFKPKMTKQDWLWCGTVLISAFLVGYSSGKRGIYFYIPVYMFLTFMLAAKHLAVYSFFKKKIFNASSVLVVLFPLFIFGIQNSKGFSYSLDGSESASQTISSAISYAESYEGATDQYGRTIGRSNTSMRILGYSLSQPSFFFFGEGYGAMKSEAVKKTLGFRYGIVGFTRDLVSGGWFLMLGTMYLFYFIILKNKYYTTKGTKVLRTLLMLVFIGVHCFYSSDFSVSLKLTVFLVPVAVLINSPYQAHVLKHIVNIKKIAF</sequence>
<feature type="transmembrane region" description="Helical" evidence="1">
    <location>
        <begin position="81"/>
        <end position="99"/>
    </location>
</feature>
<evidence type="ECO:0000313" key="2">
    <source>
        <dbReference type="EMBL" id="MDG4714773.1"/>
    </source>
</evidence>
<feature type="transmembrane region" description="Helical" evidence="1">
    <location>
        <begin position="111"/>
        <end position="132"/>
    </location>
</feature>
<keyword evidence="1" id="KW-0472">Membrane</keyword>
<comment type="caution">
    <text evidence="2">The sequence shown here is derived from an EMBL/GenBank/DDBJ whole genome shotgun (WGS) entry which is preliminary data.</text>
</comment>
<feature type="transmembrane region" description="Helical" evidence="1">
    <location>
        <begin position="395"/>
        <end position="412"/>
    </location>
</feature>
<keyword evidence="1" id="KW-1133">Transmembrane helix</keyword>
<dbReference type="Proteomes" id="UP001529085">
    <property type="component" value="Unassembled WGS sequence"/>
</dbReference>
<organism evidence="2 3">
    <name type="scientific">Winogradskyella marincola</name>
    <dbReference type="NCBI Taxonomy" id="3037795"/>
    <lineage>
        <taxon>Bacteria</taxon>
        <taxon>Pseudomonadati</taxon>
        <taxon>Bacteroidota</taxon>
        <taxon>Flavobacteriia</taxon>
        <taxon>Flavobacteriales</taxon>
        <taxon>Flavobacteriaceae</taxon>
        <taxon>Winogradskyella</taxon>
    </lineage>
</organism>
<feature type="transmembrane region" description="Helical" evidence="1">
    <location>
        <begin position="339"/>
        <end position="359"/>
    </location>
</feature>
<feature type="transmembrane region" description="Helical" evidence="1">
    <location>
        <begin position="152"/>
        <end position="169"/>
    </location>
</feature>
<name>A0ABT6FYA0_9FLAO</name>
<evidence type="ECO:0000313" key="3">
    <source>
        <dbReference type="Proteomes" id="UP001529085"/>
    </source>
</evidence>
<feature type="transmembrane region" description="Helical" evidence="1">
    <location>
        <begin position="200"/>
        <end position="222"/>
    </location>
</feature>
<keyword evidence="3" id="KW-1185">Reference proteome</keyword>
<evidence type="ECO:0000256" key="1">
    <source>
        <dbReference type="SAM" id="Phobius"/>
    </source>
</evidence>
<evidence type="ECO:0008006" key="4">
    <source>
        <dbReference type="Google" id="ProtNLM"/>
    </source>
</evidence>
<dbReference type="EMBL" id="JARSBN010000001">
    <property type="protein sequence ID" value="MDG4714773.1"/>
    <property type="molecule type" value="Genomic_DNA"/>
</dbReference>
<feature type="transmembrane region" description="Helical" evidence="1">
    <location>
        <begin position="32"/>
        <end position="50"/>
    </location>
</feature>
<reference evidence="2 3" key="1">
    <citation type="submission" date="2023-03" db="EMBL/GenBank/DDBJ databases">
        <title>Strain YYF002 represents a novel species in the genus Winogradskyella isolated from seawater.</title>
        <authorList>
            <person name="Fu Z.-Y."/>
        </authorList>
    </citation>
    <scope>NUCLEOTIDE SEQUENCE [LARGE SCALE GENOMIC DNA]</scope>
    <source>
        <strain evidence="2 3">YYF002</strain>
    </source>
</reference>
<proteinExistence type="predicted"/>
<feature type="transmembrane region" description="Helical" evidence="1">
    <location>
        <begin position="371"/>
        <end position="389"/>
    </location>
</feature>
<accession>A0ABT6FYA0</accession>
<keyword evidence="1" id="KW-0812">Transmembrane</keyword>
<dbReference type="RefSeq" id="WP_278004237.1">
    <property type="nucleotide sequence ID" value="NZ_JARSBN010000001.1"/>
</dbReference>
<feature type="transmembrane region" description="Helical" evidence="1">
    <location>
        <begin position="178"/>
        <end position="194"/>
    </location>
</feature>
<gene>
    <name evidence="2" type="ORF">P7122_02730</name>
</gene>